<reference evidence="3" key="1">
    <citation type="submission" date="2016-04" db="EMBL/GenBank/DDBJ databases">
        <authorList>
            <person name="Chen L."/>
            <person name="Zhuang W."/>
            <person name="Wang G."/>
        </authorList>
    </citation>
    <scope>NUCLEOTIDE SEQUENCE [LARGE SCALE GENOMIC DNA]</scope>
    <source>
        <strain evidence="3">208</strain>
    </source>
</reference>
<evidence type="ECO:0000313" key="2">
    <source>
        <dbReference type="EMBL" id="OQP65046.1"/>
    </source>
</evidence>
<keyword evidence="3" id="KW-1185">Reference proteome</keyword>
<dbReference type="AlphaFoldDB" id="A0A1V9G3K5"/>
<organism evidence="2 3">
    <name type="scientific">Niastella populi</name>
    <dbReference type="NCBI Taxonomy" id="550983"/>
    <lineage>
        <taxon>Bacteria</taxon>
        <taxon>Pseudomonadati</taxon>
        <taxon>Bacteroidota</taxon>
        <taxon>Chitinophagia</taxon>
        <taxon>Chitinophagales</taxon>
        <taxon>Chitinophagaceae</taxon>
        <taxon>Niastella</taxon>
    </lineage>
</organism>
<name>A0A1V9G3K5_9BACT</name>
<feature type="signal peptide" evidence="1">
    <location>
        <begin position="1"/>
        <end position="21"/>
    </location>
</feature>
<feature type="chain" id="PRO_5012054154" evidence="1">
    <location>
        <begin position="22"/>
        <end position="106"/>
    </location>
</feature>
<sequence>MKQTRLPLFLLAFVIMLTALSAVTPGFESKPVKKQINYYWFDITNTWLGRQNTVTNEMALTGLDESISNPKTLVEKGWAPANCMIDGFGVPTPITSNPDKALYSHP</sequence>
<dbReference type="EMBL" id="LWBP01000078">
    <property type="protein sequence ID" value="OQP65046.1"/>
    <property type="molecule type" value="Genomic_DNA"/>
</dbReference>
<evidence type="ECO:0000313" key="3">
    <source>
        <dbReference type="Proteomes" id="UP000192276"/>
    </source>
</evidence>
<proteinExistence type="predicted"/>
<accession>A0A1V9G3K5</accession>
<protein>
    <submittedName>
        <fullName evidence="2">Uncharacterized protein</fullName>
    </submittedName>
</protein>
<evidence type="ECO:0000256" key="1">
    <source>
        <dbReference type="SAM" id="SignalP"/>
    </source>
</evidence>
<dbReference type="Proteomes" id="UP000192276">
    <property type="component" value="Unassembled WGS sequence"/>
</dbReference>
<dbReference type="RefSeq" id="WP_081163373.1">
    <property type="nucleotide sequence ID" value="NZ_LWBP01000078.1"/>
</dbReference>
<gene>
    <name evidence="2" type="ORF">A4R26_15165</name>
</gene>
<keyword evidence="1" id="KW-0732">Signal</keyword>
<comment type="caution">
    <text evidence="2">The sequence shown here is derived from an EMBL/GenBank/DDBJ whole genome shotgun (WGS) entry which is preliminary data.</text>
</comment>
<dbReference type="OrthoDB" id="674020at2"/>